<dbReference type="InterPro" id="IPR005312">
    <property type="entry name" value="DUF1759"/>
</dbReference>
<dbReference type="GO" id="GO:0008270">
    <property type="term" value="F:zinc ion binding"/>
    <property type="evidence" value="ECO:0007669"/>
    <property type="project" value="UniProtKB-KW"/>
</dbReference>
<feature type="region of interest" description="Disordered" evidence="2">
    <location>
        <begin position="336"/>
        <end position="484"/>
    </location>
</feature>
<organism evidence="6 7">
    <name type="scientific">Caenorhabditis nigoni</name>
    <dbReference type="NCBI Taxonomy" id="1611254"/>
    <lineage>
        <taxon>Eukaryota</taxon>
        <taxon>Metazoa</taxon>
        <taxon>Ecdysozoa</taxon>
        <taxon>Nematoda</taxon>
        <taxon>Chromadorea</taxon>
        <taxon>Rhabditida</taxon>
        <taxon>Rhabditina</taxon>
        <taxon>Rhabditomorpha</taxon>
        <taxon>Rhabditoidea</taxon>
        <taxon>Rhabditidae</taxon>
        <taxon>Peloderinae</taxon>
        <taxon>Caenorhabditis</taxon>
    </lineage>
</organism>
<protein>
    <recommendedName>
        <fullName evidence="8">Integrase catalytic domain-containing protein</fullName>
    </recommendedName>
</protein>
<dbReference type="GO" id="GO:0003676">
    <property type="term" value="F:nucleic acid binding"/>
    <property type="evidence" value="ECO:0007669"/>
    <property type="project" value="InterPro"/>
</dbReference>
<name>A0A2G5VMH1_9PELO</name>
<dbReference type="InterPro" id="IPR009878">
    <property type="entry name" value="Phlebovirus_G2_fusion"/>
</dbReference>
<dbReference type="Gene3D" id="3.10.10.10">
    <property type="entry name" value="HIV Type 1 Reverse Transcriptase, subunit A, domain 1"/>
    <property type="match status" value="1"/>
</dbReference>
<keyword evidence="3" id="KW-1133">Transmembrane helix</keyword>
<dbReference type="InterPro" id="IPR001878">
    <property type="entry name" value="Znf_CCHC"/>
</dbReference>
<dbReference type="Gene3D" id="3.30.420.10">
    <property type="entry name" value="Ribonuclease H-like superfamily/Ribonuclease H"/>
    <property type="match status" value="1"/>
</dbReference>
<dbReference type="PROSITE" id="PS50994">
    <property type="entry name" value="INTEGRASE"/>
    <property type="match status" value="1"/>
</dbReference>
<gene>
    <name evidence="6" type="primary">Cnig_chr_I.g2856</name>
    <name evidence="6" type="ORF">B9Z55_002856</name>
</gene>
<dbReference type="STRING" id="1611254.A0A2G5VMH1"/>
<dbReference type="PANTHER" id="PTHR47331:SF1">
    <property type="entry name" value="GAG-LIKE PROTEIN"/>
    <property type="match status" value="1"/>
</dbReference>
<keyword evidence="3" id="KW-0472">Membrane</keyword>
<evidence type="ECO:0000256" key="1">
    <source>
        <dbReference type="PROSITE-ProRule" id="PRU00047"/>
    </source>
</evidence>
<feature type="transmembrane region" description="Helical" evidence="3">
    <location>
        <begin position="2150"/>
        <end position="2174"/>
    </location>
</feature>
<comment type="caution">
    <text evidence="6">The sequence shown here is derived from an EMBL/GenBank/DDBJ whole genome shotgun (WGS) entry which is preliminary data.</text>
</comment>
<dbReference type="InterPro" id="IPR001584">
    <property type="entry name" value="Integrase_cat-core"/>
</dbReference>
<evidence type="ECO:0000259" key="4">
    <source>
        <dbReference type="PROSITE" id="PS50158"/>
    </source>
</evidence>
<feature type="transmembrane region" description="Helical" evidence="3">
    <location>
        <begin position="1622"/>
        <end position="1641"/>
    </location>
</feature>
<keyword evidence="7" id="KW-1185">Reference proteome</keyword>
<dbReference type="Gene3D" id="3.30.70.270">
    <property type="match status" value="1"/>
</dbReference>
<dbReference type="Pfam" id="PF18701">
    <property type="entry name" value="DUF5641"/>
    <property type="match status" value="1"/>
</dbReference>
<evidence type="ECO:0008006" key="8">
    <source>
        <dbReference type="Google" id="ProtNLM"/>
    </source>
</evidence>
<dbReference type="GO" id="GO:0042575">
    <property type="term" value="C:DNA polymerase complex"/>
    <property type="evidence" value="ECO:0007669"/>
    <property type="project" value="UniProtKB-ARBA"/>
</dbReference>
<keyword evidence="1" id="KW-0863">Zinc-finger</keyword>
<dbReference type="OrthoDB" id="5875526at2759"/>
<dbReference type="SUPFAM" id="SSF53098">
    <property type="entry name" value="Ribonuclease H-like"/>
    <property type="match status" value="1"/>
</dbReference>
<keyword evidence="3" id="KW-0812">Transmembrane</keyword>
<dbReference type="InterPro" id="IPR012337">
    <property type="entry name" value="RNaseH-like_sf"/>
</dbReference>
<dbReference type="Pfam" id="PF07245">
    <property type="entry name" value="Phlebovirus_G2"/>
    <property type="match status" value="1"/>
</dbReference>
<feature type="domain" description="Integrase catalytic" evidence="5">
    <location>
        <begin position="1199"/>
        <end position="1382"/>
    </location>
</feature>
<dbReference type="Proteomes" id="UP000230233">
    <property type="component" value="Chromosome I"/>
</dbReference>
<dbReference type="InterPro" id="IPR008042">
    <property type="entry name" value="Retrotrans_Pao"/>
</dbReference>
<feature type="compositionally biased region" description="Basic and acidic residues" evidence="2">
    <location>
        <begin position="472"/>
        <end position="484"/>
    </location>
</feature>
<accession>A0A2G5VMH1</accession>
<keyword evidence="1" id="KW-0479">Metal-binding</keyword>
<evidence type="ECO:0000256" key="3">
    <source>
        <dbReference type="SAM" id="Phobius"/>
    </source>
</evidence>
<evidence type="ECO:0000313" key="6">
    <source>
        <dbReference type="EMBL" id="PIC52962.1"/>
    </source>
</evidence>
<dbReference type="PANTHER" id="PTHR47331">
    <property type="entry name" value="PHD-TYPE DOMAIN-CONTAINING PROTEIN"/>
    <property type="match status" value="1"/>
</dbReference>
<dbReference type="InterPro" id="IPR036397">
    <property type="entry name" value="RNaseH_sf"/>
</dbReference>
<dbReference type="InterPro" id="IPR040676">
    <property type="entry name" value="DUF5641"/>
</dbReference>
<dbReference type="InterPro" id="IPR043128">
    <property type="entry name" value="Rev_trsase/Diguanyl_cyclase"/>
</dbReference>
<proteinExistence type="predicted"/>
<feature type="compositionally biased region" description="Low complexity" evidence="2">
    <location>
        <begin position="346"/>
        <end position="358"/>
    </location>
</feature>
<evidence type="ECO:0000256" key="2">
    <source>
        <dbReference type="SAM" id="MobiDB-lite"/>
    </source>
</evidence>
<dbReference type="Pfam" id="PF03564">
    <property type="entry name" value="DUF1759"/>
    <property type="match status" value="1"/>
</dbReference>
<evidence type="ECO:0000313" key="7">
    <source>
        <dbReference type="Proteomes" id="UP000230233"/>
    </source>
</evidence>
<dbReference type="Pfam" id="PF00078">
    <property type="entry name" value="RVT_1"/>
    <property type="match status" value="1"/>
</dbReference>
<evidence type="ECO:0000259" key="5">
    <source>
        <dbReference type="PROSITE" id="PS50994"/>
    </source>
</evidence>
<dbReference type="PROSITE" id="PS50158">
    <property type="entry name" value="ZF_CCHC"/>
    <property type="match status" value="1"/>
</dbReference>
<dbReference type="InterPro" id="IPR000477">
    <property type="entry name" value="RT_dom"/>
</dbReference>
<dbReference type="GO" id="GO:0015074">
    <property type="term" value="P:DNA integration"/>
    <property type="evidence" value="ECO:0007669"/>
    <property type="project" value="InterPro"/>
</dbReference>
<dbReference type="Pfam" id="PF05380">
    <property type="entry name" value="Peptidase_A17"/>
    <property type="match status" value="1"/>
</dbReference>
<keyword evidence="1" id="KW-0862">Zinc</keyword>
<sequence>MVQEETPMLRATGMNFHQLQSAPMRSSREPVTVPQYGYPQIQLPPMQIPSFNGDILNYYEFRESFDSIMDSLATNDVTRLHYLKTVLSGEPLDLIRTLKTTNNNYRIAISILDDQYGGHLRLKHVLLQKLRELPDITQVTDPSALQQFCTKATLIFNQLISLGCDMNNITTADMIEYKLPKRVIAKIYGNANNDMPLTAHDLLQKIREISKSENLVATIYNKRLEGQQKVTTMAAIHHNNQHHQHQRPQHNAQVTNSQRSRVNYPCALCVEDRMRHYPNDCRKYSTLEERKQRAKDLRLCFRCLKTGHGAKNCTACCYHCKGGHHEAICPRRSNAANGATSKPTAGGSPPFHGSSGPPMRQTHGMNSTNAPNMHHPTNGYTNQTHFVPSGGWNQHHQGRPNQQNQQQRQWTGQNRGQRATTHLVDGTEITEGVTYVSQEADNDNGKLQPAGDDSEEDDDRSQHSTTETVVSEETKDNDMPSKKETTRQPIIMQVIQLPIVDNNGKEFMGNVFFYTGSNVSYISEKFSTKLRLVPKGHKLLKISLLEDHSKKAEKHAKFDVNIKTKKSTETVELFGISQIASNICSTEVSMDIMEKLLHHENIQLQRNNKEEMSSIAMEEATTFTAINQNPGNEELQRQTHQFFRLEGIGITDASILTKAEDEARTFFKNTTTKNAEGRFVCRLPYADKDNIPSNRSLAYHRLMATCKRLDREQLTEKYGGTFKEQLKLNFIEKVPDESKADGTVVSYLSHHPVFKETSKTTKMRIVFDGSAKHRLGDKSLNDHLLTGVNLLPDIAAVLLRIREKPILISADIEKAFLQLELHLEDRDATRFLWKNLETDEIECYRYSRVPFGLKSSPYLLNASIRMLLEEQNHPTADIMARSTFVDNVYMGVNSIQEAEEFYHYSKKIFGSVLMRLCQYVSNDKEVNQYFAQHEGEAEDPLQKLLGIKWDTTTDELILEFPTPKTTLLTKRIVLKWIASCYDPLGFLTPTTLSGKLFLQKLNGNKMPWDAPLSTDQEVNWKKVLKDWSGAEWRIPRHLFPRELWNNKIKLELHIFTDASQAAFGAVAYARLLTTQKGFTRFLMSKSRVAPAKPSHSIPQLEMLGILTGVRLANYIRKHMDLVYDDIYIWTDSMCSLDTLRTNGTHGTKFIRNRLRTSVWIPNGRSFVKKTLKSCNGCKYLTIGPYKQPDFAKFPDSRTMPAKPCENCGIDFAGPMKVLIQGKVSDVYILLITCIYTRFVYTDVLLDMTTNSFLHSFRRFCSVFGIPKTIISDNATQFKMFNTVLDSLKQQTNQGLLNSTTLPEIKFIPAHSPCAGGIYERMIGLIKRSLMRAGTTKVLMGIQDFITTLAECTSVVNCRPLTYVSSEDDIAPLRPIDFVYPANRLRGIMDVSMPPDTDGQTWERKQLMENWSRSSTITEDFQRRWNREYVQVLQERHQFGHNQNKTSPHQPTKGDVVLIEHPTLGRAHWPLGRIVDVKPRSVLVKNGSTKRIVEYPFKSVYPLETELKDNTATPAEQTTPITTLATPLRRSTRIQRSTTQLAISLALIMMISTTAAQTDGSFSTSTTPAFSTTSRSTMDLLHINFRAWTVQEVVNVFYTAISVIGTLYVIHTCIISIQVVYALSRGLLFLVKGFFNILKCLLWKSICTKRRKDLTKTSTIALLFTIMVFIGATQGCSEIASIQATDDVCIQSEDKESCQLKTTSILNIRPNGSTACFRIRDDYHQWESFVEVKVLAIVSKCIQRSHHFSRDFDIEHNWAHRCWTKGSCSDNICDDLKPTDVDLEEFSSAAKRAPGFSSCFYTCGWLTCGFCLLANPSCLLSRIYAVPKSSSIYEVIICPAWTTSLDIQVNFNGNFTNFRVQHGLKTLIPDTNITFTVTGFSTPPAPVHSATFIKRVPMEALEQQFGYTYTPVSQAGAPTRGMVGEFQCATYKDAVNFNCVFDERLCRCAAKGVSAECICGHQNVEKIIEDTSLPQTEAGIEISTEENDILTKTTSSSLVAIHLQFEGQTIQRVEKDDTCTIYDIVISGCYSCSKGATVKVKCEAKSNQRIEATINCGSLGINFVECHKSDHSTQFTDFSSLKRINSSCYSQCGKKKIRFQLDGTLEEEVKFHLEQVRETFVGVSKYWSNSSIWEDVTSAVLGPISNLWNGLINWLGTTTFIIVIIIGSLMTSFAARELNQLKLAKTLLRHAGMDVDKEEHGREDLVKLAEHLSDYQIILWGVEGNEIVATEIDKFNKNGRKFIGLFFQKGHYEFVTYRVRQNYCNTFKVLKLSENTRIDLKI</sequence>
<dbReference type="EMBL" id="PDUG01000001">
    <property type="protein sequence ID" value="PIC52962.1"/>
    <property type="molecule type" value="Genomic_DNA"/>
</dbReference>
<dbReference type="InterPro" id="IPR043502">
    <property type="entry name" value="DNA/RNA_pol_sf"/>
</dbReference>
<dbReference type="SUPFAM" id="SSF56672">
    <property type="entry name" value="DNA/RNA polymerases"/>
    <property type="match status" value="1"/>
</dbReference>
<feature type="transmembrane region" description="Helical" evidence="3">
    <location>
        <begin position="1653"/>
        <end position="1671"/>
    </location>
</feature>
<feature type="domain" description="CCHC-type" evidence="4">
    <location>
        <begin position="300"/>
        <end position="313"/>
    </location>
</feature>
<dbReference type="SMART" id="SM00343">
    <property type="entry name" value="ZnF_C2HC"/>
    <property type="match status" value="2"/>
</dbReference>
<feature type="transmembrane region" description="Helical" evidence="3">
    <location>
        <begin position="1595"/>
        <end position="1616"/>
    </location>
</feature>
<dbReference type="Gene3D" id="2.60.98.50">
    <property type="match status" value="1"/>
</dbReference>
<reference evidence="7" key="1">
    <citation type="submission" date="2017-10" db="EMBL/GenBank/DDBJ databases">
        <title>Rapid genome shrinkage in a self-fertile nematode reveals novel sperm competition proteins.</title>
        <authorList>
            <person name="Yin D."/>
            <person name="Schwarz E.M."/>
            <person name="Thomas C.G."/>
            <person name="Felde R.L."/>
            <person name="Korf I.F."/>
            <person name="Cutter A.D."/>
            <person name="Schartner C.M."/>
            <person name="Ralston E.J."/>
            <person name="Meyer B.J."/>
            <person name="Haag E.S."/>
        </authorList>
    </citation>
    <scope>NUCLEOTIDE SEQUENCE [LARGE SCALE GENOMIC DNA]</scope>
    <source>
        <strain evidence="7">JU1422</strain>
    </source>
</reference>
<feature type="compositionally biased region" description="Low complexity" evidence="2">
    <location>
        <begin position="393"/>
        <end position="418"/>
    </location>
</feature>
<dbReference type="Gene3D" id="2.60.40.3770">
    <property type="match status" value="1"/>
</dbReference>